<dbReference type="SUPFAM" id="SSF53850">
    <property type="entry name" value="Periplasmic binding protein-like II"/>
    <property type="match status" value="1"/>
</dbReference>
<dbReference type="GO" id="GO:0003700">
    <property type="term" value="F:DNA-binding transcription factor activity"/>
    <property type="evidence" value="ECO:0007669"/>
    <property type="project" value="InterPro"/>
</dbReference>
<dbReference type="FunFam" id="1.10.10.10:FF:000001">
    <property type="entry name" value="LysR family transcriptional regulator"/>
    <property type="match status" value="1"/>
</dbReference>
<dbReference type="Pfam" id="PF03466">
    <property type="entry name" value="LysR_substrate"/>
    <property type="match status" value="1"/>
</dbReference>
<evidence type="ECO:0000313" key="7">
    <source>
        <dbReference type="EMBL" id="ANB17547.1"/>
    </source>
</evidence>
<evidence type="ECO:0000313" key="8">
    <source>
        <dbReference type="Proteomes" id="UP000076830"/>
    </source>
</evidence>
<dbReference type="Proteomes" id="UP000076830">
    <property type="component" value="Chromosome"/>
</dbReference>
<feature type="region of interest" description="Disordered" evidence="5">
    <location>
        <begin position="301"/>
        <end position="328"/>
    </location>
</feature>
<organism evidence="7 8">
    <name type="scientific">Dokdonella koreensis DS-123</name>
    <dbReference type="NCBI Taxonomy" id="1300342"/>
    <lineage>
        <taxon>Bacteria</taxon>
        <taxon>Pseudomonadati</taxon>
        <taxon>Pseudomonadota</taxon>
        <taxon>Gammaproteobacteria</taxon>
        <taxon>Lysobacterales</taxon>
        <taxon>Rhodanobacteraceae</taxon>
        <taxon>Dokdonella</taxon>
    </lineage>
</organism>
<dbReference type="Pfam" id="PF00126">
    <property type="entry name" value="HTH_1"/>
    <property type="match status" value="1"/>
</dbReference>
<dbReference type="InterPro" id="IPR036388">
    <property type="entry name" value="WH-like_DNA-bd_sf"/>
</dbReference>
<accession>A0A160DT70</accession>
<keyword evidence="2" id="KW-0805">Transcription regulation</keyword>
<evidence type="ECO:0000259" key="6">
    <source>
        <dbReference type="PROSITE" id="PS50931"/>
    </source>
</evidence>
<dbReference type="Gene3D" id="1.10.10.10">
    <property type="entry name" value="Winged helix-like DNA-binding domain superfamily/Winged helix DNA-binding domain"/>
    <property type="match status" value="1"/>
</dbReference>
<evidence type="ECO:0000256" key="5">
    <source>
        <dbReference type="SAM" id="MobiDB-lite"/>
    </source>
</evidence>
<dbReference type="AlphaFoldDB" id="A0A160DT70"/>
<dbReference type="KEGG" id="dko:I596_1522"/>
<dbReference type="Gene3D" id="3.40.190.290">
    <property type="match status" value="1"/>
</dbReference>
<name>A0A160DT70_9GAMM</name>
<feature type="domain" description="HTH lysR-type" evidence="6">
    <location>
        <begin position="1"/>
        <end position="59"/>
    </location>
</feature>
<proteinExistence type="inferred from homology"/>
<evidence type="ECO:0000256" key="2">
    <source>
        <dbReference type="ARBA" id="ARBA00023015"/>
    </source>
</evidence>
<dbReference type="CDD" id="cd08422">
    <property type="entry name" value="PBP2_CrgA_like"/>
    <property type="match status" value="1"/>
</dbReference>
<dbReference type="InterPro" id="IPR058163">
    <property type="entry name" value="LysR-type_TF_proteobact-type"/>
</dbReference>
<keyword evidence="4" id="KW-0804">Transcription</keyword>
<sequence>MASLDQIRTFVTVVKQNSFARAGRVLGVTPSVVSKRIAELEHDLGVQLLLRTTRKLTLSDHGARYFHRAVELLQRFDELERDVSRHRDETAGLVRIGAPTSIGVNYIGPALLEFRARHPDVRFDLVLHDRTVDPVEEGLDLLIAEQTYVIPNGDLTEEPLCPIARVICASPAYLARRGAPQHPRDLVRHDCLHYSFLPSAQVWIFTGATGEISVPINPVFSTSNGQIMRQIALKDGGLAMLPTHVVGEDIRAGRLAVVLADYELPQFWLVAILPPLSRISRRVQLLVEHLRTVFSPPPWLRQTEPAPRVAGSRTRPAAAAPPKRQRGG</sequence>
<dbReference type="STRING" id="1300342.I596_1522"/>
<dbReference type="GO" id="GO:0043565">
    <property type="term" value="F:sequence-specific DNA binding"/>
    <property type="evidence" value="ECO:0007669"/>
    <property type="project" value="TreeGrafter"/>
</dbReference>
<dbReference type="EMBL" id="CP015249">
    <property type="protein sequence ID" value="ANB17547.1"/>
    <property type="molecule type" value="Genomic_DNA"/>
</dbReference>
<evidence type="ECO:0000256" key="1">
    <source>
        <dbReference type="ARBA" id="ARBA00009437"/>
    </source>
</evidence>
<comment type="similarity">
    <text evidence="1">Belongs to the LysR transcriptional regulatory family.</text>
</comment>
<evidence type="ECO:0000256" key="4">
    <source>
        <dbReference type="ARBA" id="ARBA00023163"/>
    </source>
</evidence>
<dbReference type="RefSeq" id="WP_067645831.1">
    <property type="nucleotide sequence ID" value="NZ_CP015249.1"/>
</dbReference>
<dbReference type="InterPro" id="IPR000847">
    <property type="entry name" value="LysR_HTH_N"/>
</dbReference>
<dbReference type="InterPro" id="IPR036390">
    <property type="entry name" value="WH_DNA-bd_sf"/>
</dbReference>
<keyword evidence="8" id="KW-1185">Reference proteome</keyword>
<dbReference type="SUPFAM" id="SSF46785">
    <property type="entry name" value="Winged helix' DNA-binding domain"/>
    <property type="match status" value="1"/>
</dbReference>
<dbReference type="OrthoDB" id="9810065at2"/>
<dbReference type="InterPro" id="IPR005119">
    <property type="entry name" value="LysR_subst-bd"/>
</dbReference>
<evidence type="ECO:0000256" key="3">
    <source>
        <dbReference type="ARBA" id="ARBA00023125"/>
    </source>
</evidence>
<dbReference type="PATRIC" id="fig|1300342.3.peg.1483"/>
<gene>
    <name evidence="7" type="ORF">I596_1522</name>
</gene>
<dbReference type="PROSITE" id="PS50931">
    <property type="entry name" value="HTH_LYSR"/>
    <property type="match status" value="1"/>
</dbReference>
<dbReference type="PANTHER" id="PTHR30537:SF35">
    <property type="entry name" value="TRANSCRIPTIONAL REGULATORY PROTEIN"/>
    <property type="match status" value="1"/>
</dbReference>
<reference evidence="7 8" key="1">
    <citation type="submission" date="2016-04" db="EMBL/GenBank/DDBJ databases">
        <title>Complete genome sequence of Dokdonella koreensis DS-123T.</title>
        <authorList>
            <person name="Kim J.F."/>
            <person name="Lee H."/>
            <person name="Kwak M.-J."/>
        </authorList>
    </citation>
    <scope>NUCLEOTIDE SEQUENCE [LARGE SCALE GENOMIC DNA]</scope>
    <source>
        <strain evidence="7 8">DS-123</strain>
    </source>
</reference>
<dbReference type="PANTHER" id="PTHR30537">
    <property type="entry name" value="HTH-TYPE TRANSCRIPTIONAL REGULATOR"/>
    <property type="match status" value="1"/>
</dbReference>
<keyword evidence="3" id="KW-0238">DNA-binding</keyword>
<dbReference type="GO" id="GO:0006351">
    <property type="term" value="P:DNA-templated transcription"/>
    <property type="evidence" value="ECO:0007669"/>
    <property type="project" value="TreeGrafter"/>
</dbReference>
<protein>
    <submittedName>
        <fullName evidence="7">Transcriptional regulator, LysR family</fullName>
    </submittedName>
</protein>